<evidence type="ECO:0000313" key="3">
    <source>
        <dbReference type="Proteomes" id="UP000597444"/>
    </source>
</evidence>
<accession>A0A8J3MYS1</accession>
<feature type="domain" description="TIR" evidence="1">
    <location>
        <begin position="3"/>
        <end position="59"/>
    </location>
</feature>
<dbReference type="GO" id="GO:0007165">
    <property type="term" value="P:signal transduction"/>
    <property type="evidence" value="ECO:0007669"/>
    <property type="project" value="InterPro"/>
</dbReference>
<protein>
    <recommendedName>
        <fullName evidence="1">TIR domain-containing protein</fullName>
    </recommendedName>
</protein>
<organism evidence="2 3">
    <name type="scientific">Reticulibacter mediterranei</name>
    <dbReference type="NCBI Taxonomy" id="2778369"/>
    <lineage>
        <taxon>Bacteria</taxon>
        <taxon>Bacillati</taxon>
        <taxon>Chloroflexota</taxon>
        <taxon>Ktedonobacteria</taxon>
        <taxon>Ktedonobacterales</taxon>
        <taxon>Reticulibacteraceae</taxon>
        <taxon>Reticulibacter</taxon>
    </lineage>
</organism>
<sequence>MTDIDAGTEWEKEIHRRLNTSHVILLLVSPDFMAFEYCYSTEMTQAMKRHESGEAQVIPNPYRLTSVNSNVIRLLYKVTHSFSESSNLRTSLIIGYRKTN</sequence>
<dbReference type="EMBL" id="BNJK01000001">
    <property type="protein sequence ID" value="GHO91132.1"/>
    <property type="molecule type" value="Genomic_DNA"/>
</dbReference>
<reference evidence="2" key="1">
    <citation type="submission" date="2020-10" db="EMBL/GenBank/DDBJ databases">
        <title>Taxonomic study of unclassified bacteria belonging to the class Ktedonobacteria.</title>
        <authorList>
            <person name="Yabe S."/>
            <person name="Wang C.M."/>
            <person name="Zheng Y."/>
            <person name="Sakai Y."/>
            <person name="Cavaletti L."/>
            <person name="Monciardini P."/>
            <person name="Donadio S."/>
        </authorList>
    </citation>
    <scope>NUCLEOTIDE SEQUENCE</scope>
    <source>
        <strain evidence="2">ID150040</strain>
    </source>
</reference>
<dbReference type="InterPro" id="IPR035897">
    <property type="entry name" value="Toll_tir_struct_dom_sf"/>
</dbReference>
<evidence type="ECO:0000259" key="1">
    <source>
        <dbReference type="Pfam" id="PF13676"/>
    </source>
</evidence>
<name>A0A8J3MYS1_9CHLR</name>
<dbReference type="InterPro" id="IPR000157">
    <property type="entry name" value="TIR_dom"/>
</dbReference>
<comment type="caution">
    <text evidence="2">The sequence shown here is derived from an EMBL/GenBank/DDBJ whole genome shotgun (WGS) entry which is preliminary data.</text>
</comment>
<keyword evidence="3" id="KW-1185">Reference proteome</keyword>
<proteinExistence type="predicted"/>
<dbReference type="AlphaFoldDB" id="A0A8J3MYS1"/>
<dbReference type="SUPFAM" id="SSF52200">
    <property type="entry name" value="Toll/Interleukin receptor TIR domain"/>
    <property type="match status" value="1"/>
</dbReference>
<gene>
    <name evidence="2" type="ORF">KSF_011800</name>
</gene>
<dbReference type="Pfam" id="PF13676">
    <property type="entry name" value="TIR_2"/>
    <property type="match status" value="1"/>
</dbReference>
<dbReference type="Proteomes" id="UP000597444">
    <property type="component" value="Unassembled WGS sequence"/>
</dbReference>
<dbReference type="RefSeq" id="WP_220202047.1">
    <property type="nucleotide sequence ID" value="NZ_BNJK01000001.1"/>
</dbReference>
<dbReference type="Gene3D" id="3.40.50.10140">
    <property type="entry name" value="Toll/interleukin-1 receptor homology (TIR) domain"/>
    <property type="match status" value="1"/>
</dbReference>
<evidence type="ECO:0000313" key="2">
    <source>
        <dbReference type="EMBL" id="GHO91132.1"/>
    </source>
</evidence>